<dbReference type="PROSITE" id="PS50885">
    <property type="entry name" value="HAMP"/>
    <property type="match status" value="4"/>
</dbReference>
<sequence length="456" mass="48295">MNTSTELRDELDAKRLLEVLIALKKGDFSTRMPSDLTGLAGKIADTLNDIMEINDEMTKGITEVSRVVGREGRLTQRAMVPSFGGGWATIVKSVNTLIEDLVRPTTEMARVIGAVAKGDLSQTMALEVDGRPLKGQFLRAASTANTMVDQLSSFASEVTRVAREVGTEGKLGGQAQVKGVAGTWKDLTDSVNSMAGNLTAQVRNIADVTTAVANGDLSKKITVDVKGEILELKNTINTMVDQLRSFASEVTRVAREVGTEGKLGGQAYVPGVGGTWKDLTDNVNFMASNLTGQVRNIAEVTTAVARGDLSKKITVDVKGEILELKDTINVMVDQLSSFASEVTRVAREVGTEGKLGGQANVPGVAGTWKDLTDSVNSMAGNLTAQVRNIADVTTAVANGDLSKKITVDVKGEILELKNTINVMVDQLNSFASEVTRVAREVGTEGKLGGQANVPGV</sequence>
<keyword evidence="2" id="KW-0902">Two-component regulatory system</keyword>
<feature type="domain" description="HAMP" evidence="3">
    <location>
        <begin position="99"/>
        <end position="156"/>
    </location>
</feature>
<dbReference type="PANTHER" id="PTHR45339:SF1">
    <property type="entry name" value="HYBRID SIGNAL TRANSDUCTION HISTIDINE KINASE J"/>
    <property type="match status" value="1"/>
</dbReference>
<feature type="domain" description="HAMP" evidence="3">
    <location>
        <begin position="288"/>
        <end position="340"/>
    </location>
</feature>
<dbReference type="PANTHER" id="PTHR45339">
    <property type="entry name" value="HYBRID SIGNAL TRANSDUCTION HISTIDINE KINASE J"/>
    <property type="match status" value="1"/>
</dbReference>
<name>A0A6B3SPB3_9BURK</name>
<dbReference type="InterPro" id="IPR003660">
    <property type="entry name" value="HAMP_dom"/>
</dbReference>
<keyword evidence="1" id="KW-0597">Phosphoprotein</keyword>
<dbReference type="GO" id="GO:0000160">
    <property type="term" value="P:phosphorelay signal transduction system"/>
    <property type="evidence" value="ECO:0007669"/>
    <property type="project" value="UniProtKB-KW"/>
</dbReference>
<proteinExistence type="predicted"/>
<dbReference type="EMBL" id="JAAIVB010000034">
    <property type="protein sequence ID" value="NEX61135.1"/>
    <property type="molecule type" value="Genomic_DNA"/>
</dbReference>
<dbReference type="Proteomes" id="UP000482155">
    <property type="component" value="Unassembled WGS sequence"/>
</dbReference>
<evidence type="ECO:0000259" key="3">
    <source>
        <dbReference type="PROSITE" id="PS50885"/>
    </source>
</evidence>
<dbReference type="SMART" id="SM00304">
    <property type="entry name" value="HAMP"/>
    <property type="match status" value="4"/>
</dbReference>
<feature type="non-terminal residue" evidence="4">
    <location>
        <position position="456"/>
    </location>
</feature>
<reference evidence="4 5" key="1">
    <citation type="submission" date="2020-02" db="EMBL/GenBank/DDBJ databases">
        <authorList>
            <person name="Kim M.K."/>
        </authorList>
    </citation>
    <scope>NUCLEOTIDE SEQUENCE [LARGE SCALE GENOMIC DNA]</scope>
    <source>
        <strain evidence="4 5">17J57-3</strain>
    </source>
</reference>
<dbReference type="Pfam" id="PF00672">
    <property type="entry name" value="HAMP"/>
    <property type="match status" value="3"/>
</dbReference>
<comment type="caution">
    <text evidence="4">The sequence shown here is derived from an EMBL/GenBank/DDBJ whole genome shotgun (WGS) entry which is preliminary data.</text>
</comment>
<gene>
    <name evidence="4" type="ORF">G3574_08595</name>
</gene>
<dbReference type="Pfam" id="PF18947">
    <property type="entry name" value="HAMP_2"/>
    <property type="match status" value="1"/>
</dbReference>
<organism evidence="4 5">
    <name type="scientific">Noviherbaspirillum galbum</name>
    <dbReference type="NCBI Taxonomy" id="2709383"/>
    <lineage>
        <taxon>Bacteria</taxon>
        <taxon>Pseudomonadati</taxon>
        <taxon>Pseudomonadota</taxon>
        <taxon>Betaproteobacteria</taxon>
        <taxon>Burkholderiales</taxon>
        <taxon>Oxalobacteraceae</taxon>
        <taxon>Noviherbaspirillum</taxon>
    </lineage>
</organism>
<dbReference type="RefSeq" id="WP_163962046.1">
    <property type="nucleotide sequence ID" value="NZ_JAAIVB010000034.1"/>
</dbReference>
<dbReference type="Gene3D" id="1.10.8.500">
    <property type="entry name" value="HAMP domain in histidine kinase"/>
    <property type="match status" value="1"/>
</dbReference>
<dbReference type="AlphaFoldDB" id="A0A6B3SPB3"/>
<keyword evidence="5" id="KW-1185">Reference proteome</keyword>
<dbReference type="SUPFAM" id="SSF58104">
    <property type="entry name" value="Methyl-accepting chemotaxis protein (MCP) signaling domain"/>
    <property type="match status" value="2"/>
</dbReference>
<dbReference type="FunFam" id="1.20.120.1530:FF:000002">
    <property type="entry name" value="Two-component osmosensing histidine kinase"/>
    <property type="match status" value="3"/>
</dbReference>
<feature type="domain" description="HAMP" evidence="3">
    <location>
        <begin position="380"/>
        <end position="432"/>
    </location>
</feature>
<evidence type="ECO:0000313" key="4">
    <source>
        <dbReference type="EMBL" id="NEX61135.1"/>
    </source>
</evidence>
<evidence type="ECO:0000256" key="1">
    <source>
        <dbReference type="ARBA" id="ARBA00022553"/>
    </source>
</evidence>
<accession>A0A6B3SPB3</accession>
<feature type="domain" description="HAMP" evidence="3">
    <location>
        <begin position="196"/>
        <end position="248"/>
    </location>
</feature>
<dbReference type="GO" id="GO:0016020">
    <property type="term" value="C:membrane"/>
    <property type="evidence" value="ECO:0007669"/>
    <property type="project" value="InterPro"/>
</dbReference>
<dbReference type="Gene3D" id="1.20.120.1530">
    <property type="match status" value="2"/>
</dbReference>
<dbReference type="CDD" id="cd06225">
    <property type="entry name" value="HAMP"/>
    <property type="match status" value="3"/>
</dbReference>
<evidence type="ECO:0000313" key="5">
    <source>
        <dbReference type="Proteomes" id="UP000482155"/>
    </source>
</evidence>
<protein>
    <submittedName>
        <fullName evidence="4">HAMP domain-containing protein</fullName>
    </submittedName>
</protein>
<evidence type="ECO:0000256" key="2">
    <source>
        <dbReference type="ARBA" id="ARBA00023012"/>
    </source>
</evidence>